<protein>
    <recommendedName>
        <fullName evidence="7">sulfopyruvate decarboxylase</fullName>
        <ecNumber evidence="7">4.1.1.79</ecNumber>
    </recommendedName>
</protein>
<evidence type="ECO:0000256" key="1">
    <source>
        <dbReference type="ARBA" id="ARBA00022545"/>
    </source>
</evidence>
<dbReference type="PANTHER" id="PTHR42818">
    <property type="entry name" value="SULFOPYRUVATE DECARBOXYLASE SUBUNIT ALPHA"/>
    <property type="match status" value="1"/>
</dbReference>
<dbReference type="InterPro" id="IPR029061">
    <property type="entry name" value="THDP-binding"/>
</dbReference>
<dbReference type="Pfam" id="PF02775">
    <property type="entry name" value="TPP_enzyme_C"/>
    <property type="match status" value="1"/>
</dbReference>
<proteinExistence type="predicted"/>
<dbReference type="KEGG" id="mfc:BRM9_0339"/>
<evidence type="ECO:0000256" key="5">
    <source>
        <dbReference type="ARBA" id="ARBA00037914"/>
    </source>
</evidence>
<dbReference type="SUPFAM" id="SSF52518">
    <property type="entry name" value="Thiamin diphosphate-binding fold (THDP-binding)"/>
    <property type="match status" value="1"/>
</dbReference>
<evidence type="ECO:0000256" key="3">
    <source>
        <dbReference type="ARBA" id="ARBA00023239"/>
    </source>
</evidence>
<evidence type="ECO:0000313" key="11">
    <source>
        <dbReference type="EMBL" id="AIS31166.1"/>
    </source>
</evidence>
<reference evidence="11" key="1">
    <citation type="submission" date="2013-12" db="EMBL/GenBank/DDBJ databases">
        <title>The complete genome sequence of Methanobacterium sp. BRM9.</title>
        <authorList>
            <consortium name="Pastoral Greenhouse Gas Research Consortium"/>
            <person name="Kelly W.J."/>
            <person name="Leahy S.C."/>
            <person name="Perry R."/>
            <person name="Li D."/>
            <person name="Altermann E."/>
            <person name="Lambie S.C."/>
            <person name="Attwood G.T."/>
        </authorList>
    </citation>
    <scope>NUCLEOTIDE SEQUENCE [LARGE SCALE GENOMIC DNA]</scope>
    <source>
        <strain evidence="11">BRM9</strain>
    </source>
</reference>
<comment type="catalytic activity">
    <reaction evidence="8">
        <text>3-sulfopyruvate + H(+) = sulfoacetaldehyde + CO2</text>
        <dbReference type="Rhea" id="RHEA:20948"/>
        <dbReference type="ChEBI" id="CHEBI:15378"/>
        <dbReference type="ChEBI" id="CHEBI:16526"/>
        <dbReference type="ChEBI" id="CHEBI:57940"/>
        <dbReference type="ChEBI" id="CHEBI:58246"/>
        <dbReference type="EC" id="4.1.1.79"/>
    </reaction>
</comment>
<dbReference type="Proteomes" id="UP000029661">
    <property type="component" value="Chromosome"/>
</dbReference>
<dbReference type="PANTHER" id="PTHR42818:SF1">
    <property type="entry name" value="SULFOPYRUVATE DECARBOXYLASE"/>
    <property type="match status" value="1"/>
</dbReference>
<dbReference type="GO" id="GO:0030976">
    <property type="term" value="F:thiamine pyrophosphate binding"/>
    <property type="evidence" value="ECO:0007669"/>
    <property type="project" value="InterPro"/>
</dbReference>
<keyword evidence="9" id="KW-1133">Transmembrane helix</keyword>
<dbReference type="InterPro" id="IPR022494">
    <property type="entry name" value="Sulfopyruvate_deCO2ase_bsu"/>
</dbReference>
<dbReference type="GeneID" id="82850502"/>
<organism evidence="11 13">
    <name type="scientific">Methanobacterium formicicum</name>
    <dbReference type="NCBI Taxonomy" id="2162"/>
    <lineage>
        <taxon>Archaea</taxon>
        <taxon>Methanobacteriati</taxon>
        <taxon>Methanobacteriota</taxon>
        <taxon>Methanomada group</taxon>
        <taxon>Methanobacteria</taxon>
        <taxon>Methanobacteriales</taxon>
        <taxon>Methanobacteriaceae</taxon>
        <taxon>Methanobacterium</taxon>
    </lineage>
</organism>
<dbReference type="Gene3D" id="3.40.50.970">
    <property type="match status" value="1"/>
</dbReference>
<dbReference type="InterPro" id="IPR011766">
    <property type="entry name" value="TPP_enzyme_TPP-bd"/>
</dbReference>
<comment type="pathway">
    <text evidence="5">Cofactor biosynthesis; coenzyme M biosynthesis; sulfoacetaldehyde from phosphoenolpyruvate and sulfite: step 4/4.</text>
</comment>
<dbReference type="CDD" id="cd03372">
    <property type="entry name" value="TPP_ComE"/>
    <property type="match status" value="1"/>
</dbReference>
<dbReference type="AlphaFoldDB" id="A0A089Z8M4"/>
<keyword evidence="1" id="KW-0174">Coenzyme M biosynthesis</keyword>
<evidence type="ECO:0000256" key="2">
    <source>
        <dbReference type="ARBA" id="ARBA00022793"/>
    </source>
</evidence>
<dbReference type="STRING" id="2162.BRM9_0339"/>
<feature type="transmembrane region" description="Helical" evidence="9">
    <location>
        <begin position="40"/>
        <end position="59"/>
    </location>
</feature>
<dbReference type="PATRIC" id="fig|2162.10.peg.2122"/>
<dbReference type="EMBL" id="CP006933">
    <property type="protein sequence ID" value="AIS31166.1"/>
    <property type="molecule type" value="Genomic_DNA"/>
</dbReference>
<keyword evidence="11" id="KW-0670">Pyruvate</keyword>
<accession>A0A089Z8M4</accession>
<evidence type="ECO:0000256" key="7">
    <source>
        <dbReference type="ARBA" id="ARBA00038875"/>
    </source>
</evidence>
<evidence type="ECO:0000256" key="8">
    <source>
        <dbReference type="ARBA" id="ARBA00048551"/>
    </source>
</evidence>
<dbReference type="EMBL" id="LN734822">
    <property type="protein sequence ID" value="CEL25671.1"/>
    <property type="molecule type" value="Genomic_DNA"/>
</dbReference>
<keyword evidence="2" id="KW-0210">Decarboxylase</keyword>
<dbReference type="NCBIfam" id="TIGR03846">
    <property type="entry name" value="sulfopy_beta"/>
    <property type="match status" value="1"/>
</dbReference>
<sequence length="183" mass="20204">MERIKALEQITSQLEDELVICNIGFPSRELYQVKDSPLNFYMLGSMGMASSIGLGLAMAQKRRVVVFDGDGSLLMNLGSLVTIYNQSPQNLVLVVLDNECYGSTGNQCTYSSTTDLKKVAEGVGFKNTVLYEESLQEIDFSPVLEMEGPVFVHMKVKAGNASVPVIPLEPEEIKERFMREVPG</sequence>
<dbReference type="Proteomes" id="UP000062768">
    <property type="component" value="Chromosome I"/>
</dbReference>
<evidence type="ECO:0000313" key="13">
    <source>
        <dbReference type="Proteomes" id="UP000029661"/>
    </source>
</evidence>
<evidence type="ECO:0000256" key="4">
    <source>
        <dbReference type="ARBA" id="ARBA00037396"/>
    </source>
</evidence>
<keyword evidence="14" id="KW-1185">Reference proteome</keyword>
<keyword evidence="9" id="KW-0472">Membrane</keyword>
<feature type="domain" description="Thiamine pyrophosphate enzyme TPP-binding" evidence="10">
    <location>
        <begin position="35"/>
        <end position="153"/>
    </location>
</feature>
<evidence type="ECO:0000313" key="12">
    <source>
        <dbReference type="EMBL" id="CEL25671.1"/>
    </source>
</evidence>
<dbReference type="OrthoDB" id="77140at2157"/>
<keyword evidence="9" id="KW-0812">Transmembrane</keyword>
<dbReference type="GO" id="GO:0050545">
    <property type="term" value="F:sulfopyruvate decarboxylase activity"/>
    <property type="evidence" value="ECO:0007669"/>
    <property type="project" value="UniProtKB-EC"/>
</dbReference>
<evidence type="ECO:0000313" key="14">
    <source>
        <dbReference type="Proteomes" id="UP000062768"/>
    </source>
</evidence>
<comment type="function">
    <text evidence="4">Involved in the biosynthesis of the coenzyme M (2-mercaptoethanesulfonic acid). Catalyzes the decarboxylation of sulfopyruvate to sulfoacetaldehyde.</text>
</comment>
<gene>
    <name evidence="11" type="primary">comE</name>
    <name evidence="11" type="ORF">BRM9_0339</name>
    <name evidence="12" type="ORF">MB9_2044</name>
</gene>
<evidence type="ECO:0000256" key="9">
    <source>
        <dbReference type="SAM" id="Phobius"/>
    </source>
</evidence>
<evidence type="ECO:0000256" key="6">
    <source>
        <dbReference type="ARBA" id="ARBA00038733"/>
    </source>
</evidence>
<dbReference type="EC" id="4.1.1.79" evidence="7"/>
<comment type="subunit">
    <text evidence="6">Heterododecamer composed of 6 subunits alpha and 6 subunits beta.</text>
</comment>
<evidence type="ECO:0000259" key="10">
    <source>
        <dbReference type="Pfam" id="PF02775"/>
    </source>
</evidence>
<name>A0A089Z8M4_METFO</name>
<dbReference type="GO" id="GO:0019295">
    <property type="term" value="P:coenzyme M biosynthetic process"/>
    <property type="evidence" value="ECO:0007669"/>
    <property type="project" value="UniProtKB-KW"/>
</dbReference>
<keyword evidence="3 12" id="KW-0456">Lyase</keyword>
<reference evidence="12" key="2">
    <citation type="submission" date="2014-09" db="EMBL/GenBank/DDBJ databases">
        <authorList>
            <person name="Bishop-Lilly K.A."/>
            <person name="Broomall S.M."/>
            <person name="Chain P.S."/>
            <person name="Chertkov O."/>
            <person name="Coyne S.R."/>
            <person name="Daligault H.E."/>
            <person name="Davenport K.W."/>
            <person name="Erkkila T."/>
            <person name="Frey K.G."/>
            <person name="Gibbons H.S."/>
            <person name="Gu W."/>
            <person name="Jaissle J."/>
            <person name="Johnson S.L."/>
            <person name="Koroleva G.I."/>
            <person name="Ladner J.T."/>
            <person name="Lo C.-C."/>
            <person name="Minogue T.D."/>
            <person name="Munk C."/>
            <person name="Palacios G.F."/>
            <person name="Redden C.L."/>
            <person name="Rosenzweig C.N."/>
            <person name="Scholz M.B."/>
            <person name="Teshima H."/>
            <person name="Xu Y."/>
        </authorList>
    </citation>
    <scope>NUCLEOTIDE SEQUENCE</scope>
    <source>
        <strain evidence="12">Mb9</strain>
    </source>
</reference>
<dbReference type="InterPro" id="IPR051818">
    <property type="entry name" value="TPP_dependent_decarboxylase"/>
</dbReference>
<dbReference type="RefSeq" id="WP_048084563.1">
    <property type="nucleotide sequence ID" value="NZ_CP006933.1"/>
</dbReference>